<keyword evidence="1" id="KW-0472">Membrane</keyword>
<dbReference type="RefSeq" id="WP_191026623.1">
    <property type="nucleotide sequence ID" value="NZ_JABBXD010000016.1"/>
</dbReference>
<protein>
    <submittedName>
        <fullName evidence="2">Uncharacterized protein</fullName>
    </submittedName>
</protein>
<dbReference type="Proteomes" id="UP000624419">
    <property type="component" value="Unassembled WGS sequence"/>
</dbReference>
<proteinExistence type="predicted"/>
<dbReference type="EMBL" id="JABBXD010000016">
    <property type="protein sequence ID" value="MBD3587572.1"/>
    <property type="molecule type" value="Genomic_DNA"/>
</dbReference>
<reference evidence="2 3" key="1">
    <citation type="submission" date="2020-04" db="EMBL/GenBank/DDBJ databases">
        <title>Salinimonas sp. HHU 13199.</title>
        <authorList>
            <person name="Cui X."/>
            <person name="Zhang D."/>
        </authorList>
    </citation>
    <scope>NUCLEOTIDE SEQUENCE [LARGE SCALE GENOMIC DNA]</scope>
    <source>
        <strain evidence="2 3">HHU 13199</strain>
    </source>
</reference>
<feature type="transmembrane region" description="Helical" evidence="1">
    <location>
        <begin position="12"/>
        <end position="30"/>
    </location>
</feature>
<keyword evidence="1" id="KW-1133">Transmembrane helix</keyword>
<accession>A0ABR8LPA1</accession>
<sequence>MYLQSVWDRWQSFNVGVLALISSVLVFKATKYHSEQARKRQFKAARAMLPDALSELTTYLKSAARSLDKLWDDYEQASQPSDSDFEIPYPRLPVKARETIKECISNANDDVGDYLARILSNLQVFDTRLSGMCEDCKGQYRISPSADNVNAAMILAAKIHALVGNMFEFSRGRKEFNAIELELHHYMTAYALLNLEVGMGLDKYTDLTSMTVNSINSTEGVFSL</sequence>
<evidence type="ECO:0000256" key="1">
    <source>
        <dbReference type="SAM" id="Phobius"/>
    </source>
</evidence>
<evidence type="ECO:0000313" key="2">
    <source>
        <dbReference type="EMBL" id="MBD3587572.1"/>
    </source>
</evidence>
<organism evidence="2 3">
    <name type="scientific">Salinimonas profundi</name>
    <dbReference type="NCBI Taxonomy" id="2729140"/>
    <lineage>
        <taxon>Bacteria</taxon>
        <taxon>Pseudomonadati</taxon>
        <taxon>Pseudomonadota</taxon>
        <taxon>Gammaproteobacteria</taxon>
        <taxon>Alteromonadales</taxon>
        <taxon>Alteromonadaceae</taxon>
        <taxon>Alteromonas/Salinimonas group</taxon>
        <taxon>Salinimonas</taxon>
    </lineage>
</organism>
<keyword evidence="1" id="KW-0812">Transmembrane</keyword>
<comment type="caution">
    <text evidence="2">The sequence shown here is derived from an EMBL/GenBank/DDBJ whole genome shotgun (WGS) entry which is preliminary data.</text>
</comment>
<gene>
    <name evidence="2" type="ORF">HHX48_17680</name>
</gene>
<keyword evidence="3" id="KW-1185">Reference proteome</keyword>
<name>A0ABR8LPA1_9ALTE</name>
<evidence type="ECO:0000313" key="3">
    <source>
        <dbReference type="Proteomes" id="UP000624419"/>
    </source>
</evidence>